<evidence type="ECO:0000256" key="2">
    <source>
        <dbReference type="ARBA" id="ARBA00022559"/>
    </source>
</evidence>
<evidence type="ECO:0000256" key="4">
    <source>
        <dbReference type="ARBA" id="ARBA00022723"/>
    </source>
</evidence>
<comment type="cofactor">
    <cofactor evidence="1">
        <name>heme b</name>
        <dbReference type="ChEBI" id="CHEBI:60344"/>
    </cofactor>
</comment>
<proteinExistence type="inferred from homology"/>
<evidence type="ECO:0000256" key="6">
    <source>
        <dbReference type="ARBA" id="ARBA00023004"/>
    </source>
</evidence>
<dbReference type="SUPFAM" id="SSF47571">
    <property type="entry name" value="Cloroperoxidase"/>
    <property type="match status" value="1"/>
</dbReference>
<reference evidence="10" key="1">
    <citation type="submission" date="2023-06" db="EMBL/GenBank/DDBJ databases">
        <title>Genome-scale phylogeny and comparative genomics of the fungal order Sordariales.</title>
        <authorList>
            <consortium name="Lawrence Berkeley National Laboratory"/>
            <person name="Hensen N."/>
            <person name="Bonometti L."/>
            <person name="Westerberg I."/>
            <person name="Brannstrom I.O."/>
            <person name="Guillou S."/>
            <person name="Cros-Aarteil S."/>
            <person name="Calhoun S."/>
            <person name="Haridas S."/>
            <person name="Kuo A."/>
            <person name="Mondo S."/>
            <person name="Pangilinan J."/>
            <person name="Riley R."/>
            <person name="Labutti K."/>
            <person name="Andreopoulos B."/>
            <person name="Lipzen A."/>
            <person name="Chen C."/>
            <person name="Yanf M."/>
            <person name="Daum C."/>
            <person name="Ng V."/>
            <person name="Clum A."/>
            <person name="Steindorff A."/>
            <person name="Ohm R."/>
            <person name="Martin F."/>
            <person name="Silar P."/>
            <person name="Natvig D."/>
            <person name="Lalanne C."/>
            <person name="Gautier V."/>
            <person name="Ament-Velasquez S.L."/>
            <person name="Kruys A."/>
            <person name="Hutchinson M.I."/>
            <person name="Powell A.J."/>
            <person name="Barry K."/>
            <person name="Miller A.N."/>
            <person name="Grigoriev I.V."/>
            <person name="Debuchy R."/>
            <person name="Gladieux P."/>
            <person name="Thoren M.H."/>
            <person name="Johannesson H."/>
        </authorList>
    </citation>
    <scope>NUCLEOTIDE SEQUENCE</scope>
    <source>
        <strain evidence="10">SMH2532-1</strain>
    </source>
</reference>
<feature type="domain" description="Heme haloperoxidase family profile" evidence="9">
    <location>
        <begin position="23"/>
        <end position="230"/>
    </location>
</feature>
<evidence type="ECO:0000259" key="9">
    <source>
        <dbReference type="PROSITE" id="PS51405"/>
    </source>
</evidence>
<dbReference type="GO" id="GO:0046872">
    <property type="term" value="F:metal ion binding"/>
    <property type="evidence" value="ECO:0007669"/>
    <property type="project" value="UniProtKB-KW"/>
</dbReference>
<keyword evidence="6" id="KW-0408">Iron</keyword>
<keyword evidence="2" id="KW-0575">Peroxidase</keyword>
<sequence>MRTTIFVAVSALAAVGSCLPGADKHEFCAPGPKDARSPCPMLNSLANHGYLPRNGKNVSIDQIVNGIDEALNLSPLSSRPVAEFAATTSTTGNPSTMHLSDLATHGVIEHDGSLSRNDIFFGDNKKFNKKIYDTVAKFFTKDVISIQTAANARRSRLVAAQAANPAFNFTAREDQFSQFETALYLAVYGKGTEGNAKTKWVNIMFREERIPYKEGFKRPTDVITNEDIVELADKVKAAA</sequence>
<dbReference type="GO" id="GO:0004601">
    <property type="term" value="F:peroxidase activity"/>
    <property type="evidence" value="ECO:0007669"/>
    <property type="project" value="UniProtKB-KW"/>
</dbReference>
<comment type="similarity">
    <text evidence="7">Belongs to the chloroperoxidase family.</text>
</comment>
<dbReference type="Pfam" id="PF01328">
    <property type="entry name" value="Peroxidase_2"/>
    <property type="match status" value="1"/>
</dbReference>
<dbReference type="InterPro" id="IPR036851">
    <property type="entry name" value="Chloroperoxidase-like_sf"/>
</dbReference>
<evidence type="ECO:0000313" key="11">
    <source>
        <dbReference type="Proteomes" id="UP001174936"/>
    </source>
</evidence>
<keyword evidence="4" id="KW-0479">Metal-binding</keyword>
<evidence type="ECO:0000256" key="7">
    <source>
        <dbReference type="ARBA" id="ARBA00025795"/>
    </source>
</evidence>
<dbReference type="Gene3D" id="1.10.489.10">
    <property type="entry name" value="Chloroperoxidase-like"/>
    <property type="match status" value="1"/>
</dbReference>
<evidence type="ECO:0000256" key="5">
    <source>
        <dbReference type="ARBA" id="ARBA00023002"/>
    </source>
</evidence>
<protein>
    <submittedName>
        <fullName evidence="10">Chloroperoxidase</fullName>
    </submittedName>
</protein>
<feature type="signal peptide" evidence="8">
    <location>
        <begin position="1"/>
        <end position="18"/>
    </location>
</feature>
<dbReference type="PROSITE" id="PS51257">
    <property type="entry name" value="PROKAR_LIPOPROTEIN"/>
    <property type="match status" value="1"/>
</dbReference>
<gene>
    <name evidence="10" type="ORF">B0T16DRAFT_410973</name>
</gene>
<feature type="chain" id="PRO_5041312693" evidence="8">
    <location>
        <begin position="19"/>
        <end position="239"/>
    </location>
</feature>
<evidence type="ECO:0000256" key="8">
    <source>
        <dbReference type="SAM" id="SignalP"/>
    </source>
</evidence>
<dbReference type="AlphaFoldDB" id="A0AA40CUN3"/>
<dbReference type="Proteomes" id="UP001174936">
    <property type="component" value="Unassembled WGS sequence"/>
</dbReference>
<evidence type="ECO:0000256" key="3">
    <source>
        <dbReference type="ARBA" id="ARBA00022617"/>
    </source>
</evidence>
<keyword evidence="8" id="KW-0732">Signal</keyword>
<evidence type="ECO:0000313" key="10">
    <source>
        <dbReference type="EMBL" id="KAK0649973.1"/>
    </source>
</evidence>
<name>A0AA40CUN3_9PEZI</name>
<dbReference type="PANTHER" id="PTHR33577:SF19">
    <property type="entry name" value="HEME HALOPEROXIDASE FAMILY PROFILE DOMAIN-CONTAINING PROTEIN-RELATED"/>
    <property type="match status" value="1"/>
</dbReference>
<comment type="caution">
    <text evidence="10">The sequence shown here is derived from an EMBL/GenBank/DDBJ whole genome shotgun (WGS) entry which is preliminary data.</text>
</comment>
<accession>A0AA40CUN3</accession>
<dbReference type="InterPro" id="IPR000028">
    <property type="entry name" value="Chloroperoxidase"/>
</dbReference>
<organism evidence="10 11">
    <name type="scientific">Cercophora newfieldiana</name>
    <dbReference type="NCBI Taxonomy" id="92897"/>
    <lineage>
        <taxon>Eukaryota</taxon>
        <taxon>Fungi</taxon>
        <taxon>Dikarya</taxon>
        <taxon>Ascomycota</taxon>
        <taxon>Pezizomycotina</taxon>
        <taxon>Sordariomycetes</taxon>
        <taxon>Sordariomycetidae</taxon>
        <taxon>Sordariales</taxon>
        <taxon>Lasiosphaeriaceae</taxon>
        <taxon>Cercophora</taxon>
    </lineage>
</organism>
<keyword evidence="11" id="KW-1185">Reference proteome</keyword>
<dbReference type="PANTHER" id="PTHR33577">
    <property type="entry name" value="STERIGMATOCYSTIN BIOSYNTHESIS PEROXIDASE STCC-RELATED"/>
    <property type="match status" value="1"/>
</dbReference>
<keyword evidence="5" id="KW-0560">Oxidoreductase</keyword>
<evidence type="ECO:0000256" key="1">
    <source>
        <dbReference type="ARBA" id="ARBA00001970"/>
    </source>
</evidence>
<dbReference type="EMBL" id="JAULSV010000003">
    <property type="protein sequence ID" value="KAK0649973.1"/>
    <property type="molecule type" value="Genomic_DNA"/>
</dbReference>
<dbReference type="PROSITE" id="PS51405">
    <property type="entry name" value="HEME_HALOPEROXIDASE"/>
    <property type="match status" value="1"/>
</dbReference>
<keyword evidence="3" id="KW-0349">Heme</keyword>